<dbReference type="PANTHER" id="PTHR12849">
    <property type="entry name" value="RNA LARIAT DEBRANCHING ENZYME"/>
    <property type="match status" value="1"/>
</dbReference>
<reference evidence="4 5" key="1">
    <citation type="submission" date="2015-01" db="EMBL/GenBank/DDBJ databases">
        <title>Genome of allotetraploid Gossypium barbadense reveals genomic plasticity and fiber elongation in cotton evolution.</title>
        <authorList>
            <person name="Chen X."/>
            <person name="Liu X."/>
            <person name="Zhao B."/>
            <person name="Zheng H."/>
            <person name="Hu Y."/>
            <person name="Lu G."/>
            <person name="Yang C."/>
            <person name="Chen J."/>
            <person name="Shan C."/>
            <person name="Zhang L."/>
            <person name="Zhou Y."/>
            <person name="Wang L."/>
            <person name="Guo W."/>
            <person name="Bai Y."/>
            <person name="Ruan J."/>
            <person name="Shangguan X."/>
            <person name="Mao Y."/>
            <person name="Jiang J."/>
            <person name="Zhu Y."/>
            <person name="Lei J."/>
            <person name="Kang H."/>
            <person name="Chen S."/>
            <person name="He X."/>
            <person name="Wang R."/>
            <person name="Wang Y."/>
            <person name="Chen J."/>
            <person name="Wang L."/>
            <person name="Yu S."/>
            <person name="Wang B."/>
            <person name="Wei J."/>
            <person name="Song S."/>
            <person name="Lu X."/>
            <person name="Gao Z."/>
            <person name="Gu W."/>
            <person name="Deng X."/>
            <person name="Ma D."/>
            <person name="Wang S."/>
            <person name="Liang W."/>
            <person name="Fang L."/>
            <person name="Cai C."/>
            <person name="Zhu X."/>
            <person name="Zhou B."/>
            <person name="Zhang Y."/>
            <person name="Chen Z."/>
            <person name="Xu S."/>
            <person name="Zhu R."/>
            <person name="Wang S."/>
            <person name="Zhang T."/>
            <person name="Zhao G."/>
        </authorList>
    </citation>
    <scope>NUCLEOTIDE SEQUENCE [LARGE SCALE GENOMIC DNA]</scope>
    <source>
        <strain evidence="5">cv. Xinhai21</strain>
        <tissue evidence="4">Leaf</tissue>
    </source>
</reference>
<feature type="domain" description="tRNA (adenine(58)-N(1))-methyltransferase catalytic subunit TRM61 C-terminal" evidence="3">
    <location>
        <begin position="73"/>
        <end position="146"/>
    </location>
</feature>
<dbReference type="PANTHER" id="PTHR12849:SF0">
    <property type="entry name" value="LARIAT DEBRANCHING ENZYME"/>
    <property type="match status" value="1"/>
</dbReference>
<dbReference type="InterPro" id="IPR029063">
    <property type="entry name" value="SAM-dependent_MTases_sf"/>
</dbReference>
<dbReference type="Gene3D" id="3.40.50.150">
    <property type="entry name" value="Vaccinia Virus protein VP39"/>
    <property type="match status" value="1"/>
</dbReference>
<dbReference type="Pfam" id="PF08704">
    <property type="entry name" value="GCD14"/>
    <property type="match status" value="2"/>
</dbReference>
<gene>
    <name evidence="4" type="ORF">GOBAR_AA07425</name>
</gene>
<dbReference type="SUPFAM" id="SSF48452">
    <property type="entry name" value="TPR-like"/>
    <property type="match status" value="1"/>
</dbReference>
<evidence type="ECO:0000259" key="3">
    <source>
        <dbReference type="Pfam" id="PF08704"/>
    </source>
</evidence>
<dbReference type="InterPro" id="IPR007708">
    <property type="entry name" value="DBR1_C"/>
</dbReference>
<dbReference type="EMBL" id="KZ663377">
    <property type="protein sequence ID" value="PPS13223.1"/>
    <property type="molecule type" value="Genomic_DNA"/>
</dbReference>
<evidence type="ECO:0000256" key="1">
    <source>
        <dbReference type="SAM" id="MobiDB-lite"/>
    </source>
</evidence>
<protein>
    <submittedName>
        <fullName evidence="4">Uncharacterized protein</fullName>
    </submittedName>
</protein>
<dbReference type="GO" id="GO:0005634">
    <property type="term" value="C:nucleus"/>
    <property type="evidence" value="ECO:0007669"/>
    <property type="project" value="TreeGrafter"/>
</dbReference>
<dbReference type="Gene3D" id="1.25.40.10">
    <property type="entry name" value="Tetratricopeptide repeat domain"/>
    <property type="match status" value="1"/>
</dbReference>
<dbReference type="Pfam" id="PF05011">
    <property type="entry name" value="DBR1"/>
    <property type="match status" value="1"/>
</dbReference>
<feature type="region of interest" description="Disordered" evidence="1">
    <location>
        <begin position="101"/>
        <end position="122"/>
    </location>
</feature>
<dbReference type="Proteomes" id="UP000239757">
    <property type="component" value="Unassembled WGS sequence"/>
</dbReference>
<evidence type="ECO:0000313" key="5">
    <source>
        <dbReference type="Proteomes" id="UP000239757"/>
    </source>
</evidence>
<organism evidence="4 5">
    <name type="scientific">Gossypium barbadense</name>
    <name type="common">Sea Island cotton</name>
    <name type="synonym">Hibiscus barbadensis</name>
    <dbReference type="NCBI Taxonomy" id="3634"/>
    <lineage>
        <taxon>Eukaryota</taxon>
        <taxon>Viridiplantae</taxon>
        <taxon>Streptophyta</taxon>
        <taxon>Embryophyta</taxon>
        <taxon>Tracheophyta</taxon>
        <taxon>Spermatophyta</taxon>
        <taxon>Magnoliopsida</taxon>
        <taxon>eudicotyledons</taxon>
        <taxon>Gunneridae</taxon>
        <taxon>Pentapetalae</taxon>
        <taxon>rosids</taxon>
        <taxon>malvids</taxon>
        <taxon>Malvales</taxon>
        <taxon>Malvaceae</taxon>
        <taxon>Malvoideae</taxon>
        <taxon>Gossypium</taxon>
    </lineage>
</organism>
<dbReference type="GO" id="GO:0008419">
    <property type="term" value="F:RNA lariat debranching enzyme activity"/>
    <property type="evidence" value="ECO:0007669"/>
    <property type="project" value="TreeGrafter"/>
</dbReference>
<feature type="domain" description="tRNA (adenine(58)-N(1))-methyltransferase catalytic subunit TRM61 C-terminal" evidence="3">
    <location>
        <begin position="32"/>
        <end position="71"/>
    </location>
</feature>
<accession>A0A2P5YC93</accession>
<dbReference type="AlphaFoldDB" id="A0A2P5YC93"/>
<sequence length="524" mass="59666">MSWEAIWFHNFQQQRWIPLPIGFDTGVMDFGLVLEFGTGSGSLTTSFARAVSPTGYVYIFDFHEQRAASARYIWTFEILLRMYEICEWKMDHSKVNDGNSIACSPHKRRPPSSEASVGDNASSPRIMAWPSAETRGHTGYLTFARKCSSKKVFRGPDHWAHEFGAERLQQESVDDQWVNEFSKLHVDDGQKNLVVKLVPQRSDASRGVYVFSDMNPYVGHQNPLKEGQELFRKGLLSEAVLALEAEVMKNPENAEGWRLLGITRAENDDDQQTLPRHQRLPASFLRSKRIKSLRKKPKVLSFSQTLPQYCVQFKTMKIAVEGCMHGALDKVYDTIKYIENTRNIKIDLLLCYGDFQAVRNGKDMDSLNVAPKYREMKSFWIYYSGQEDTMKGHLIMTILSVFLLTIPGCLLDDTYFLDPARNSWKQTCCSAAQKTQTIVLVLAHLHCKFTALVEHEEGGRVTKFLALDKCLPGRKFLQVGEQSSTCKIVVNGLRAGWKTDEPNLVNFLKQLHLTNPLILTFSGK</sequence>
<dbReference type="SUPFAM" id="SSF53335">
    <property type="entry name" value="S-adenosyl-L-methionine-dependent methyltransferases"/>
    <property type="match status" value="1"/>
</dbReference>
<feature type="compositionally biased region" description="Polar residues" evidence="1">
    <location>
        <begin position="113"/>
        <end position="122"/>
    </location>
</feature>
<dbReference type="InterPro" id="IPR049470">
    <property type="entry name" value="TRM61_C"/>
</dbReference>
<evidence type="ECO:0000313" key="4">
    <source>
        <dbReference type="EMBL" id="PPS13223.1"/>
    </source>
</evidence>
<evidence type="ECO:0000259" key="2">
    <source>
        <dbReference type="Pfam" id="PF05011"/>
    </source>
</evidence>
<dbReference type="GO" id="GO:0000398">
    <property type="term" value="P:mRNA splicing, via spliceosome"/>
    <property type="evidence" value="ECO:0007669"/>
    <property type="project" value="TreeGrafter"/>
</dbReference>
<dbReference type="InterPro" id="IPR011990">
    <property type="entry name" value="TPR-like_helical_dom_sf"/>
</dbReference>
<dbReference type="OrthoDB" id="1925287at2759"/>
<feature type="domain" description="Lariat debranching enzyme C-terminal" evidence="2">
    <location>
        <begin position="460"/>
        <end position="484"/>
    </location>
</feature>
<name>A0A2P5YC93_GOSBA</name>
<proteinExistence type="predicted"/>